<dbReference type="SUPFAM" id="SSF57667">
    <property type="entry name" value="beta-beta-alpha zinc fingers"/>
    <property type="match status" value="2"/>
</dbReference>
<dbReference type="InterPro" id="IPR000690">
    <property type="entry name" value="Matrin/U1-C_Znf_C2H2"/>
</dbReference>
<feature type="compositionally biased region" description="Basic and acidic residues" evidence="6">
    <location>
        <begin position="132"/>
        <end position="146"/>
    </location>
</feature>
<keyword evidence="9" id="KW-1185">Reference proteome</keyword>
<reference evidence="8" key="1">
    <citation type="submission" date="2022-03" db="EMBL/GenBank/DDBJ databases">
        <authorList>
            <person name="Alioto T."/>
            <person name="Alioto T."/>
            <person name="Gomez Garrido J."/>
        </authorList>
    </citation>
    <scope>NUCLEOTIDE SEQUENCE</scope>
</reference>
<dbReference type="InterPro" id="IPR022755">
    <property type="entry name" value="Znf_C2H2_jaz"/>
</dbReference>
<gene>
    <name evidence="8" type="ORF">PECUL_23A003933</name>
</gene>
<dbReference type="PANTHER" id="PTHR15491:SF9">
    <property type="entry name" value="CIP1-INTERACTING ZINC FINGER PROTEIN"/>
    <property type="match status" value="1"/>
</dbReference>
<dbReference type="InterPro" id="IPR026811">
    <property type="entry name" value="CIZ1"/>
</dbReference>
<dbReference type="Pfam" id="PF12171">
    <property type="entry name" value="zf-C2H2_jaz"/>
    <property type="match status" value="1"/>
</dbReference>
<feature type="compositionally biased region" description="Basic and acidic residues" evidence="6">
    <location>
        <begin position="155"/>
        <end position="167"/>
    </location>
</feature>
<feature type="region of interest" description="Disordered" evidence="6">
    <location>
        <begin position="561"/>
        <end position="607"/>
    </location>
</feature>
<dbReference type="GO" id="GO:0003676">
    <property type="term" value="F:nucleic acid binding"/>
    <property type="evidence" value="ECO:0007669"/>
    <property type="project" value="InterPro"/>
</dbReference>
<feature type="region of interest" description="Disordered" evidence="6">
    <location>
        <begin position="431"/>
        <end position="451"/>
    </location>
</feature>
<feature type="compositionally biased region" description="Polar residues" evidence="6">
    <location>
        <begin position="580"/>
        <end position="589"/>
    </location>
</feature>
<feature type="domain" description="Matrin-type" evidence="7">
    <location>
        <begin position="489"/>
        <end position="520"/>
    </location>
</feature>
<dbReference type="Proteomes" id="UP001295444">
    <property type="component" value="Chromosome 09"/>
</dbReference>
<feature type="compositionally biased region" description="Basic and acidic residues" evidence="6">
    <location>
        <begin position="226"/>
        <end position="238"/>
    </location>
</feature>
<evidence type="ECO:0000259" key="7">
    <source>
        <dbReference type="PROSITE" id="PS50171"/>
    </source>
</evidence>
<dbReference type="InterPro" id="IPR056345">
    <property type="entry name" value="Znf-C2H2_CIZ1"/>
</dbReference>
<keyword evidence="5" id="KW-0539">Nucleus</keyword>
<dbReference type="EMBL" id="OW240920">
    <property type="protein sequence ID" value="CAH2316273.1"/>
    <property type="molecule type" value="Genomic_DNA"/>
</dbReference>
<dbReference type="GO" id="GO:0008270">
    <property type="term" value="F:zinc ion binding"/>
    <property type="evidence" value="ECO:0007669"/>
    <property type="project" value="UniProtKB-KW"/>
</dbReference>
<dbReference type="AlphaFoldDB" id="A0AAD1T758"/>
<dbReference type="PROSITE" id="PS00028">
    <property type="entry name" value="ZINC_FINGER_C2H2_1"/>
    <property type="match status" value="1"/>
</dbReference>
<feature type="region of interest" description="Disordered" evidence="6">
    <location>
        <begin position="391"/>
        <end position="410"/>
    </location>
</feature>
<dbReference type="Pfam" id="PF23330">
    <property type="entry name" value="zf-C2H2_14"/>
    <property type="match status" value="1"/>
</dbReference>
<dbReference type="InterPro" id="IPR036236">
    <property type="entry name" value="Znf_C2H2_sf"/>
</dbReference>
<feature type="compositionally biased region" description="Acidic residues" evidence="6">
    <location>
        <begin position="431"/>
        <end position="449"/>
    </location>
</feature>
<dbReference type="PROSITE" id="PS50171">
    <property type="entry name" value="ZF_MATRIN"/>
    <property type="match status" value="1"/>
</dbReference>
<evidence type="ECO:0000256" key="3">
    <source>
        <dbReference type="ARBA" id="ARBA00022771"/>
    </source>
</evidence>
<feature type="region of interest" description="Disordered" evidence="6">
    <location>
        <begin position="23"/>
        <end position="43"/>
    </location>
</feature>
<evidence type="ECO:0000256" key="5">
    <source>
        <dbReference type="ARBA" id="ARBA00023242"/>
    </source>
</evidence>
<comment type="subcellular location">
    <subcellularLocation>
        <location evidence="1">Nucleus</location>
    </subcellularLocation>
</comment>
<keyword evidence="4" id="KW-0862">Zinc</keyword>
<dbReference type="GO" id="GO:0005634">
    <property type="term" value="C:nucleus"/>
    <property type="evidence" value="ECO:0007669"/>
    <property type="project" value="UniProtKB-SubCell"/>
</dbReference>
<evidence type="ECO:0000313" key="9">
    <source>
        <dbReference type="Proteomes" id="UP001295444"/>
    </source>
</evidence>
<proteinExistence type="predicted"/>
<evidence type="ECO:0000256" key="2">
    <source>
        <dbReference type="ARBA" id="ARBA00022723"/>
    </source>
</evidence>
<feature type="region of interest" description="Disordered" evidence="6">
    <location>
        <begin position="120"/>
        <end position="260"/>
    </location>
</feature>
<dbReference type="SMART" id="SM00451">
    <property type="entry name" value="ZnF_U1"/>
    <property type="match status" value="3"/>
</dbReference>
<keyword evidence="2" id="KW-0479">Metal-binding</keyword>
<feature type="compositionally biased region" description="Polar residues" evidence="6">
    <location>
        <begin position="653"/>
        <end position="662"/>
    </location>
</feature>
<feature type="compositionally biased region" description="Polar residues" evidence="6">
    <location>
        <begin position="251"/>
        <end position="260"/>
    </location>
</feature>
<sequence>MFNQQQQQFHQLMQLQQLLQQQQQQHTVQHQHQAPRPMQPPVQHQQPQQMLNLTAANPARLLNAHPMLQRALLMQQMQGNIRGLSMGAPPMPHFFSAAARQSILGTPPLGVTVKAPRMGFPSMPFQQHHRMYQKDHYRSYDRKREGGQASSIQSKDNDNKLSNRVEAELPPAASEADESVGSPEDSENLTECSIIDPLEPSAKKARSSANDVEEAAFPAGGTTEEGDGKRERSVESKSTEGGGGGRALKVTIQQRSESRTISTTMLKPKCSGSSSPRFCCYICKSNFHSLQPFQSHLLTARHQQKLKEIQQLSNACLVTLMPTAKDGQGSAAGIDGKKQSKWCNVCQIHFSSDLIKHRRTQEHKMAKRSLRPFCTVCSRHFKTPRKFVEHMKSPEHKEKTQEARLREKEPWTLEESEELITVDAVGCFEDEDDDDEEEEEGISEDDSSADTECLLTEDATTGFAEHEEWDEYSADTAYGLDFIVPVAGYLCRLCHKFYPSDSAARLLHCKSLTHYQNVQKYKASKSHTDPQVESGPYTKIAEIQGDEGALPISGDKPCTLLDQSDAGPAALQGEPEQGCGTLQTESQAGQGDGNLALMGESENNSIASGGSKAAIDLLVATSEEDAGYLLESETLLLGKNLESDSAAGISMLQEENSTTQNDSASLSNRRSSRHRHQ</sequence>
<accession>A0AAD1T758</accession>
<dbReference type="InterPro" id="IPR013087">
    <property type="entry name" value="Znf_C2H2_type"/>
</dbReference>
<dbReference type="SMART" id="SM00355">
    <property type="entry name" value="ZnF_C2H2"/>
    <property type="match status" value="2"/>
</dbReference>
<evidence type="ECO:0000256" key="4">
    <source>
        <dbReference type="ARBA" id="ARBA00022833"/>
    </source>
</evidence>
<keyword evidence="3" id="KW-0863">Zinc-finger</keyword>
<evidence type="ECO:0000256" key="1">
    <source>
        <dbReference type="ARBA" id="ARBA00004123"/>
    </source>
</evidence>
<feature type="region of interest" description="Disordered" evidence="6">
    <location>
        <begin position="648"/>
        <end position="677"/>
    </location>
</feature>
<dbReference type="InterPro" id="IPR003604">
    <property type="entry name" value="Matrin/U1-like-C_Znf_C2H2"/>
</dbReference>
<organism evidence="8 9">
    <name type="scientific">Pelobates cultripes</name>
    <name type="common">Western spadefoot toad</name>
    <dbReference type="NCBI Taxonomy" id="61616"/>
    <lineage>
        <taxon>Eukaryota</taxon>
        <taxon>Metazoa</taxon>
        <taxon>Chordata</taxon>
        <taxon>Craniata</taxon>
        <taxon>Vertebrata</taxon>
        <taxon>Euteleostomi</taxon>
        <taxon>Amphibia</taxon>
        <taxon>Batrachia</taxon>
        <taxon>Anura</taxon>
        <taxon>Pelobatoidea</taxon>
        <taxon>Pelobatidae</taxon>
        <taxon>Pelobates</taxon>
    </lineage>
</organism>
<evidence type="ECO:0000313" key="8">
    <source>
        <dbReference type="EMBL" id="CAH2316273.1"/>
    </source>
</evidence>
<protein>
    <submittedName>
        <fullName evidence="8">Cip1-interacting zinc finger isoform X3</fullName>
    </submittedName>
</protein>
<evidence type="ECO:0000256" key="6">
    <source>
        <dbReference type="SAM" id="MobiDB-lite"/>
    </source>
</evidence>
<dbReference type="PANTHER" id="PTHR15491">
    <property type="match status" value="1"/>
</dbReference>
<dbReference type="Gene3D" id="3.30.160.60">
    <property type="entry name" value="Classic Zinc Finger"/>
    <property type="match status" value="2"/>
</dbReference>
<name>A0AAD1T758_PELCU</name>